<accession>A0A2S6GUT4</accession>
<dbReference type="GO" id="GO:0003697">
    <property type="term" value="F:single-stranded DNA binding"/>
    <property type="evidence" value="ECO:0007669"/>
    <property type="project" value="InterPro"/>
</dbReference>
<dbReference type="InterPro" id="IPR000424">
    <property type="entry name" value="Primosome_PriB/ssb"/>
</dbReference>
<dbReference type="AlphaFoldDB" id="A0A2S6GUT4"/>
<dbReference type="Gene3D" id="2.40.50.140">
    <property type="entry name" value="Nucleic acid-binding proteins"/>
    <property type="match status" value="1"/>
</dbReference>
<proteinExistence type="predicted"/>
<keyword evidence="5" id="KW-1185">Reference proteome</keyword>
<dbReference type="SUPFAM" id="SSF50249">
    <property type="entry name" value="Nucleic acid-binding proteins"/>
    <property type="match status" value="1"/>
</dbReference>
<protein>
    <submittedName>
        <fullName evidence="4">Single-strand DNA-binding protein</fullName>
    </submittedName>
</protein>
<dbReference type="EMBL" id="PTIX01000004">
    <property type="protein sequence ID" value="PPK69005.1"/>
    <property type="molecule type" value="Genomic_DNA"/>
</dbReference>
<dbReference type="Pfam" id="PF00436">
    <property type="entry name" value="SSB"/>
    <property type="match status" value="1"/>
</dbReference>
<evidence type="ECO:0000256" key="2">
    <source>
        <dbReference type="PROSITE-ProRule" id="PRU00252"/>
    </source>
</evidence>
<evidence type="ECO:0000313" key="4">
    <source>
        <dbReference type="EMBL" id="PPK69005.1"/>
    </source>
</evidence>
<dbReference type="PROSITE" id="PS50935">
    <property type="entry name" value="SSB"/>
    <property type="match status" value="1"/>
</dbReference>
<organism evidence="4 5">
    <name type="scientific">Actinokineospora auranticolor</name>
    <dbReference type="NCBI Taxonomy" id="155976"/>
    <lineage>
        <taxon>Bacteria</taxon>
        <taxon>Bacillati</taxon>
        <taxon>Actinomycetota</taxon>
        <taxon>Actinomycetes</taxon>
        <taxon>Pseudonocardiales</taxon>
        <taxon>Pseudonocardiaceae</taxon>
        <taxon>Actinokineospora</taxon>
    </lineage>
</organism>
<gene>
    <name evidence="4" type="ORF">CLV40_104253</name>
</gene>
<dbReference type="CDD" id="cd04496">
    <property type="entry name" value="SSB_OBF"/>
    <property type="match status" value="1"/>
</dbReference>
<comment type="caution">
    <text evidence="4">The sequence shown here is derived from an EMBL/GenBank/DDBJ whole genome shotgun (WGS) entry which is preliminary data.</text>
</comment>
<evidence type="ECO:0000313" key="5">
    <source>
        <dbReference type="Proteomes" id="UP000239203"/>
    </source>
</evidence>
<dbReference type="InterPro" id="IPR012340">
    <property type="entry name" value="NA-bd_OB-fold"/>
</dbReference>
<keyword evidence="1 2" id="KW-0238">DNA-binding</keyword>
<evidence type="ECO:0000256" key="1">
    <source>
        <dbReference type="ARBA" id="ARBA00023125"/>
    </source>
</evidence>
<sequence length="170" mass="18596">MNETIVTLVGRLAGEITRRRFSTGSITSFRMHCRERRFDAETQSWVDGDGMFVSVHCWRRLGDNAHTSLARGDRVIVVGRLYHREFEHHGRLRLSVEVDARAVGPDLTFDPVEVKRDPDRVAWRRTATENPEPAEGPGVAEKAGVTALPGAAEPSGSAPTAEPGPAAQAA</sequence>
<reference evidence="4 5" key="1">
    <citation type="submission" date="2018-02" db="EMBL/GenBank/DDBJ databases">
        <title>Genomic Encyclopedia of Archaeal and Bacterial Type Strains, Phase II (KMG-II): from individual species to whole genera.</title>
        <authorList>
            <person name="Goeker M."/>
        </authorList>
    </citation>
    <scope>NUCLEOTIDE SEQUENCE [LARGE SCALE GENOMIC DNA]</scope>
    <source>
        <strain evidence="4 5">YU 961-1</strain>
    </source>
</reference>
<feature type="region of interest" description="Disordered" evidence="3">
    <location>
        <begin position="123"/>
        <end position="170"/>
    </location>
</feature>
<dbReference type="Proteomes" id="UP000239203">
    <property type="component" value="Unassembled WGS sequence"/>
</dbReference>
<evidence type="ECO:0000256" key="3">
    <source>
        <dbReference type="SAM" id="MobiDB-lite"/>
    </source>
</evidence>
<dbReference type="RefSeq" id="WP_181043415.1">
    <property type="nucleotide sequence ID" value="NZ_CP154825.1"/>
</dbReference>
<name>A0A2S6GUT4_9PSEU</name>